<dbReference type="InterPro" id="IPR017916">
    <property type="entry name" value="SB_dom"/>
</dbReference>
<dbReference type="GO" id="GO:0043162">
    <property type="term" value="P:ubiquitin-dependent protein catabolic process via the multivesicular body sorting pathway"/>
    <property type="evidence" value="ECO:0007669"/>
    <property type="project" value="UniProtKB-ARBA"/>
</dbReference>
<dbReference type="InterPro" id="IPR008883">
    <property type="entry name" value="UEV_N"/>
</dbReference>
<evidence type="ECO:0000313" key="11">
    <source>
        <dbReference type="EMBL" id="PRT54429.1"/>
    </source>
</evidence>
<keyword evidence="3 7" id="KW-0813">Transport</keyword>
<evidence type="ECO:0000256" key="1">
    <source>
        <dbReference type="ARBA" id="ARBA00004177"/>
    </source>
</evidence>
<dbReference type="EMBL" id="NDIQ01000021">
    <property type="protein sequence ID" value="PRT54429.1"/>
    <property type="molecule type" value="Genomic_DNA"/>
</dbReference>
<evidence type="ECO:0000313" key="12">
    <source>
        <dbReference type="Proteomes" id="UP000238350"/>
    </source>
</evidence>
<feature type="domain" description="SB" evidence="9">
    <location>
        <begin position="291"/>
        <end position="350"/>
    </location>
</feature>
<keyword evidence="12" id="KW-1185">Reference proteome</keyword>
<dbReference type="Pfam" id="PF05743">
    <property type="entry name" value="UEV"/>
    <property type="match status" value="1"/>
</dbReference>
<comment type="caution">
    <text evidence="11">The sequence shown here is derived from an EMBL/GenBank/DDBJ whole genome shotgun (WGS) entry which is preliminary data.</text>
</comment>
<dbReference type="PANTHER" id="PTHR23306:SF3">
    <property type="entry name" value="TUMOR SUPPRESSOR PROTEIN 101"/>
    <property type="match status" value="1"/>
</dbReference>
<dbReference type="SUPFAM" id="SSF140111">
    <property type="entry name" value="Endosomal sorting complex assembly domain"/>
    <property type="match status" value="1"/>
</dbReference>
<evidence type="ECO:0000256" key="3">
    <source>
        <dbReference type="ARBA" id="ARBA00022448"/>
    </source>
</evidence>
<comment type="similarity">
    <text evidence="2">Belongs to the ubiquitin-conjugating enzyme family. UEV subfamily.</text>
</comment>
<feature type="domain" description="UEV" evidence="10">
    <location>
        <begin position="6"/>
        <end position="144"/>
    </location>
</feature>
<evidence type="ECO:0000256" key="7">
    <source>
        <dbReference type="PROSITE-ProRule" id="PRU00644"/>
    </source>
</evidence>
<evidence type="ECO:0000256" key="6">
    <source>
        <dbReference type="ARBA" id="ARBA00023054"/>
    </source>
</evidence>
<dbReference type="SUPFAM" id="SSF54495">
    <property type="entry name" value="UBC-like"/>
    <property type="match status" value="1"/>
</dbReference>
<dbReference type="InterPro" id="IPR037202">
    <property type="entry name" value="ESCRT_assembly_dom"/>
</dbReference>
<keyword evidence="5 7" id="KW-0653">Protein transport</keyword>
<dbReference type="AlphaFoldDB" id="A0A2T0FHK6"/>
<dbReference type="GO" id="GO:0000813">
    <property type="term" value="C:ESCRT I complex"/>
    <property type="evidence" value="ECO:0007669"/>
    <property type="project" value="TreeGrafter"/>
</dbReference>
<reference evidence="11 12" key="1">
    <citation type="submission" date="2017-04" db="EMBL/GenBank/DDBJ databases">
        <title>Genome sequencing of [Candida] sorbophila.</title>
        <authorList>
            <person name="Ahn J.O."/>
        </authorList>
    </citation>
    <scope>NUCLEOTIDE SEQUENCE [LARGE SCALE GENOMIC DNA]</scope>
    <source>
        <strain evidence="11 12">DS02</strain>
    </source>
</reference>
<dbReference type="Proteomes" id="UP000238350">
    <property type="component" value="Unassembled WGS sequence"/>
</dbReference>
<dbReference type="PANTHER" id="PTHR23306">
    <property type="entry name" value="TUMOR SUSCEPTIBILITY GENE 101 PROTEIN-RELATED"/>
    <property type="match status" value="1"/>
</dbReference>
<dbReference type="GeneID" id="36515797"/>
<keyword evidence="4" id="KW-0967">Endosome</keyword>
<organism evidence="11 12">
    <name type="scientific">Wickerhamiella sorbophila</name>
    <dbReference type="NCBI Taxonomy" id="45607"/>
    <lineage>
        <taxon>Eukaryota</taxon>
        <taxon>Fungi</taxon>
        <taxon>Dikarya</taxon>
        <taxon>Ascomycota</taxon>
        <taxon>Saccharomycotina</taxon>
        <taxon>Dipodascomycetes</taxon>
        <taxon>Dipodascales</taxon>
        <taxon>Trichomonascaceae</taxon>
        <taxon>Wickerhamiella</taxon>
    </lineage>
</organism>
<dbReference type="GO" id="GO:0043130">
    <property type="term" value="F:ubiquitin binding"/>
    <property type="evidence" value="ECO:0007669"/>
    <property type="project" value="TreeGrafter"/>
</dbReference>
<dbReference type="OrthoDB" id="306304at2759"/>
<evidence type="ECO:0000256" key="2">
    <source>
        <dbReference type="ARBA" id="ARBA00009594"/>
    </source>
</evidence>
<protein>
    <submittedName>
        <fullName evidence="11">Uncharacterized protein</fullName>
    </submittedName>
</protein>
<dbReference type="PROSITE" id="PS51322">
    <property type="entry name" value="UEV"/>
    <property type="match status" value="1"/>
</dbReference>
<feature type="coiled-coil region" evidence="8">
    <location>
        <begin position="198"/>
        <end position="276"/>
    </location>
</feature>
<dbReference type="RefSeq" id="XP_024664374.1">
    <property type="nucleotide sequence ID" value="XM_024808606.1"/>
</dbReference>
<name>A0A2T0FHK6_9ASCO</name>
<sequence length="350" mass="39022">MTVPGPVLEWLSQQLAHEYVDPPRCFTDFTQVLLAIPSLVPKTDVYTSETGLPALLLNLTGPLPTVIAGQTYGIPIEVWIPKLYPSSPPLIYVRPTASMRIAPSDYVDTNGKCLFQWTLQTELIAVLRMLQEVFSFAPPVYAVQEVPQAATAPPQYTKQVVHPKPDPVPYKPIKDIMNSINDPVPLPANPAPQKVDALKHLEEALQAVSTQIRDEETAKDSQALQHANEVLDWMDQALDEEQGQLEAAKQQYETNIRLLNERIEQAEKVTKAARAHADKNLPLEELIYPETPNDMKVFNAATEDRAIGDTIHALGKVLDNEAIPIDVFIKNVRFLARQQFLARAEALNCI</sequence>
<dbReference type="Gene3D" id="3.10.110.10">
    <property type="entry name" value="Ubiquitin Conjugating Enzyme"/>
    <property type="match status" value="1"/>
</dbReference>
<dbReference type="InterPro" id="IPR016135">
    <property type="entry name" value="UBQ-conjugating_enzyme/RWD"/>
</dbReference>
<accession>A0A2T0FHK6</accession>
<evidence type="ECO:0000256" key="8">
    <source>
        <dbReference type="SAM" id="Coils"/>
    </source>
</evidence>
<dbReference type="PROSITE" id="PS51312">
    <property type="entry name" value="SB"/>
    <property type="match status" value="1"/>
</dbReference>
<evidence type="ECO:0000256" key="4">
    <source>
        <dbReference type="ARBA" id="ARBA00022753"/>
    </source>
</evidence>
<gene>
    <name evidence="11" type="ORF">B9G98_02049</name>
</gene>
<dbReference type="STRING" id="45607.A0A2T0FHK6"/>
<evidence type="ECO:0000259" key="10">
    <source>
        <dbReference type="PROSITE" id="PS51322"/>
    </source>
</evidence>
<evidence type="ECO:0000256" key="5">
    <source>
        <dbReference type="ARBA" id="ARBA00022927"/>
    </source>
</evidence>
<keyword evidence="6 8" id="KW-0175">Coiled coil</keyword>
<evidence type="ECO:0000259" key="9">
    <source>
        <dbReference type="PROSITE" id="PS51312"/>
    </source>
</evidence>
<comment type="subcellular location">
    <subcellularLocation>
        <location evidence="1">Endosome</location>
    </subcellularLocation>
</comment>
<dbReference type="Pfam" id="PF09454">
    <property type="entry name" value="Vps23_core"/>
    <property type="match status" value="1"/>
</dbReference>
<proteinExistence type="inferred from homology"/>
<dbReference type="CDD" id="cd11685">
    <property type="entry name" value="UEV_TSG101-like"/>
    <property type="match status" value="1"/>
</dbReference>
<dbReference type="Gene3D" id="6.10.140.820">
    <property type="match status" value="1"/>
</dbReference>
<dbReference type="GO" id="GO:0006886">
    <property type="term" value="P:intracellular protein transport"/>
    <property type="evidence" value="ECO:0007669"/>
    <property type="project" value="UniProtKB-ARBA"/>
</dbReference>
<dbReference type="GO" id="GO:0072666">
    <property type="term" value="P:establishment of protein localization to vacuole"/>
    <property type="evidence" value="ECO:0007669"/>
    <property type="project" value="UniProtKB-ARBA"/>
</dbReference>
<dbReference type="InterPro" id="IPR052070">
    <property type="entry name" value="ESCRT-I_UEV_domain"/>
</dbReference>